<keyword evidence="2" id="KW-1185">Reference proteome</keyword>
<accession>D8PJ79</accession>
<reference evidence="1 2" key="1">
    <citation type="journal article" date="2010" name="Proc. Natl. Acad. Sci. U.S.A.">
        <title>A Nitrospira metagenome illuminates the physiology and evolution of globally important nitrite-oxidizing bacteria.</title>
        <authorList>
            <person name="Lucker S."/>
            <person name="Wagner M."/>
            <person name="Maixner F."/>
            <person name="Pelletier E."/>
            <person name="Koch H."/>
            <person name="Vacherie B."/>
            <person name="Rattei T."/>
            <person name="Sinninghe Damste J."/>
            <person name="Spieck E."/>
            <person name="Le Paslier D."/>
            <person name="Daims H."/>
        </authorList>
    </citation>
    <scope>NUCLEOTIDE SEQUENCE [LARGE SCALE GENOMIC DNA]</scope>
</reference>
<proteinExistence type="predicted"/>
<dbReference type="EMBL" id="FP929003">
    <property type="protein sequence ID" value="CBK43316.1"/>
    <property type="molecule type" value="Genomic_DNA"/>
</dbReference>
<protein>
    <recommendedName>
        <fullName evidence="3">AN1-type domain-containing protein</fullName>
    </recommendedName>
</protein>
<dbReference type="InterPro" id="IPR035896">
    <property type="entry name" value="AN1-like_Znf"/>
</dbReference>
<evidence type="ECO:0000313" key="1">
    <source>
        <dbReference type="EMBL" id="CBK43316.1"/>
    </source>
</evidence>
<evidence type="ECO:0008006" key="3">
    <source>
        <dbReference type="Google" id="ProtNLM"/>
    </source>
</evidence>
<dbReference type="Proteomes" id="UP000001660">
    <property type="component" value="Chromosome"/>
</dbReference>
<dbReference type="HOGENOM" id="CLU_3005607_0_0_0"/>
<sequence length="56" mass="6430">MPKARTAKNCYYCEAEDRIKMTFMLCGLCHRHFCSAHGVPDLEQCTKCLEASEETE</sequence>
<organism evidence="1 2">
    <name type="scientific">Nitrospira defluvii</name>
    <dbReference type="NCBI Taxonomy" id="330214"/>
    <lineage>
        <taxon>Bacteria</taxon>
        <taxon>Pseudomonadati</taxon>
        <taxon>Nitrospirota</taxon>
        <taxon>Nitrospiria</taxon>
        <taxon>Nitrospirales</taxon>
        <taxon>Nitrospiraceae</taxon>
        <taxon>Nitrospira</taxon>
    </lineage>
</organism>
<name>D8PJ79_9BACT</name>
<dbReference type="AlphaFoldDB" id="D8PJ79"/>
<gene>
    <name evidence="1" type="ORF">NIDE3637</name>
</gene>
<evidence type="ECO:0000313" key="2">
    <source>
        <dbReference type="Proteomes" id="UP000001660"/>
    </source>
</evidence>
<dbReference type="SUPFAM" id="SSF118310">
    <property type="entry name" value="AN1-like Zinc finger"/>
    <property type="match status" value="1"/>
</dbReference>
<dbReference type="KEGG" id="nde:NIDE3637"/>